<dbReference type="AlphaFoldDB" id="A0A6N8F4L2"/>
<evidence type="ECO:0000313" key="3">
    <source>
        <dbReference type="Proteomes" id="UP000442469"/>
    </source>
</evidence>
<dbReference type="Proteomes" id="UP000442469">
    <property type="component" value="Unassembled WGS sequence"/>
</dbReference>
<dbReference type="InterPro" id="IPR011989">
    <property type="entry name" value="ARM-like"/>
</dbReference>
<comment type="caution">
    <text evidence="2">The sequence shown here is derived from an EMBL/GenBank/DDBJ whole genome shotgun (WGS) entry which is preliminary data.</text>
</comment>
<dbReference type="Gene3D" id="1.25.10.10">
    <property type="entry name" value="Leucine-rich Repeat Variant"/>
    <property type="match status" value="1"/>
</dbReference>
<sequence length="147" mass="16774">MNHEETDLSPAFRSAGSFIAALEQNPNHDWDDLKKDYPQGQNNNNESNAADLQSIEQINHMLQTPDLDDDVRCQYIYSVLALTPYNHLDTLLKFLDDEDMYVQERACDILGYHKYLPAKEKLKELSEHGMHNGKLAAKRALARLGEG</sequence>
<reference evidence="2 3" key="1">
    <citation type="submission" date="2019-11" db="EMBL/GenBank/DDBJ databases">
        <title>Draft genome sequences of five Paenibacillus species of dairy origin.</title>
        <authorList>
            <person name="Olajide A.M."/>
            <person name="Chen S."/>
            <person name="Lapointe G."/>
        </authorList>
    </citation>
    <scope>NUCLEOTIDE SEQUENCE [LARGE SCALE GENOMIC DNA]</scope>
    <source>
        <strain evidence="2 3">3CT49</strain>
    </source>
</reference>
<feature type="compositionally biased region" description="Polar residues" evidence="1">
    <location>
        <begin position="39"/>
        <end position="50"/>
    </location>
</feature>
<dbReference type="GeneID" id="77009706"/>
<accession>A0A6N8F4L2</accession>
<name>A0A6N8F4L2_PAEMA</name>
<evidence type="ECO:0000313" key="2">
    <source>
        <dbReference type="EMBL" id="MUG25591.1"/>
    </source>
</evidence>
<dbReference type="EMBL" id="WNZZ01000027">
    <property type="protein sequence ID" value="MUG25591.1"/>
    <property type="molecule type" value="Genomic_DNA"/>
</dbReference>
<dbReference type="RefSeq" id="WP_124332773.1">
    <property type="nucleotide sequence ID" value="NZ_BGML01000007.1"/>
</dbReference>
<feature type="region of interest" description="Disordered" evidence="1">
    <location>
        <begin position="29"/>
        <end position="50"/>
    </location>
</feature>
<protein>
    <recommendedName>
        <fullName evidence="4">HEAT repeat domain-containing protein</fullName>
    </recommendedName>
</protein>
<dbReference type="SUPFAM" id="SSF48371">
    <property type="entry name" value="ARM repeat"/>
    <property type="match status" value="1"/>
</dbReference>
<dbReference type="OrthoDB" id="2643033at2"/>
<dbReference type="InterPro" id="IPR016024">
    <property type="entry name" value="ARM-type_fold"/>
</dbReference>
<evidence type="ECO:0008006" key="4">
    <source>
        <dbReference type="Google" id="ProtNLM"/>
    </source>
</evidence>
<gene>
    <name evidence="2" type="ORF">GNQ08_24835</name>
</gene>
<organism evidence="2 3">
    <name type="scientific">Paenibacillus macerans</name>
    <name type="common">Bacillus macerans</name>
    <dbReference type="NCBI Taxonomy" id="44252"/>
    <lineage>
        <taxon>Bacteria</taxon>
        <taxon>Bacillati</taxon>
        <taxon>Bacillota</taxon>
        <taxon>Bacilli</taxon>
        <taxon>Bacillales</taxon>
        <taxon>Paenibacillaceae</taxon>
        <taxon>Paenibacillus</taxon>
    </lineage>
</organism>
<proteinExistence type="predicted"/>
<evidence type="ECO:0000256" key="1">
    <source>
        <dbReference type="SAM" id="MobiDB-lite"/>
    </source>
</evidence>